<reference evidence="2 3" key="1">
    <citation type="journal article" date="2020" name="Phytopathology">
        <title>Genome Sequence Resources of Colletotrichum truncatum, C. plurivorum, C. musicola, and C. sojae: Four Species Pathogenic to Soybean (Glycine max).</title>
        <authorList>
            <person name="Rogerio F."/>
            <person name="Boufleur T.R."/>
            <person name="Ciampi-Guillardi M."/>
            <person name="Sukno S.A."/>
            <person name="Thon M.R."/>
            <person name="Massola Junior N.S."/>
            <person name="Baroncelli R."/>
        </authorList>
    </citation>
    <scope>NUCLEOTIDE SEQUENCE [LARGE SCALE GENOMIC DNA]</scope>
    <source>
        <strain evidence="2 3">LFN0009</strain>
    </source>
</reference>
<feature type="region of interest" description="Disordered" evidence="1">
    <location>
        <begin position="64"/>
        <end position="100"/>
    </location>
</feature>
<dbReference type="EMBL" id="WIGN01000078">
    <property type="protein sequence ID" value="KAF6811116.1"/>
    <property type="molecule type" value="Genomic_DNA"/>
</dbReference>
<evidence type="ECO:0000313" key="2">
    <source>
        <dbReference type="EMBL" id="KAF6811116.1"/>
    </source>
</evidence>
<protein>
    <submittedName>
        <fullName evidence="2">Uncharacterized protein</fullName>
    </submittedName>
</protein>
<name>A0A8H6JEI6_9PEZI</name>
<sequence length="122" mass="14338">MREMKLHLSKLFVAVMPFIRRQLPFRTFIDDYWSNLTFPWREDMHSFHVEGLLPEYPKIFNRSGNWINEEDEEEGGDEQDEQQKPEDQNIGVPGPSTDAPEYYAASIDEIIRRTEAAGFKVT</sequence>
<keyword evidence="3" id="KW-1185">Reference proteome</keyword>
<evidence type="ECO:0000256" key="1">
    <source>
        <dbReference type="SAM" id="MobiDB-lite"/>
    </source>
</evidence>
<comment type="caution">
    <text evidence="2">The sequence shown here is derived from an EMBL/GenBank/DDBJ whole genome shotgun (WGS) entry which is preliminary data.</text>
</comment>
<dbReference type="AlphaFoldDB" id="A0A8H6JEI6"/>
<evidence type="ECO:0000313" key="3">
    <source>
        <dbReference type="Proteomes" id="UP000652219"/>
    </source>
</evidence>
<accession>A0A8H6JEI6</accession>
<proteinExistence type="predicted"/>
<gene>
    <name evidence="2" type="ORF">CSOJ01_05921</name>
</gene>
<organism evidence="2 3">
    <name type="scientific">Colletotrichum sojae</name>
    <dbReference type="NCBI Taxonomy" id="2175907"/>
    <lineage>
        <taxon>Eukaryota</taxon>
        <taxon>Fungi</taxon>
        <taxon>Dikarya</taxon>
        <taxon>Ascomycota</taxon>
        <taxon>Pezizomycotina</taxon>
        <taxon>Sordariomycetes</taxon>
        <taxon>Hypocreomycetidae</taxon>
        <taxon>Glomerellales</taxon>
        <taxon>Glomerellaceae</taxon>
        <taxon>Colletotrichum</taxon>
        <taxon>Colletotrichum orchidearum species complex</taxon>
    </lineage>
</organism>
<dbReference type="Proteomes" id="UP000652219">
    <property type="component" value="Unassembled WGS sequence"/>
</dbReference>
<feature type="compositionally biased region" description="Acidic residues" evidence="1">
    <location>
        <begin position="68"/>
        <end position="80"/>
    </location>
</feature>